<protein>
    <submittedName>
        <fullName evidence="2">Uncharacterized protein</fullName>
    </submittedName>
</protein>
<reference evidence="2 3" key="1">
    <citation type="journal article" date="2019" name="Lett. Appl. Microbiol.">
        <title>A case of 'blown pack' spoilage of vacuum-packaged pork likely associated with Clostridium estertheticum in Canada.</title>
        <authorList>
            <person name="Zhang P."/>
            <person name="Ward P."/>
            <person name="McMullen L.M."/>
            <person name="Yang X."/>
        </authorList>
    </citation>
    <scope>NUCLEOTIDE SEQUENCE [LARGE SCALE GENOMIC DNA]</scope>
    <source>
        <strain evidence="2 3">MA19</strain>
    </source>
</reference>
<evidence type="ECO:0000313" key="3">
    <source>
        <dbReference type="Proteomes" id="UP000342249"/>
    </source>
</evidence>
<dbReference type="RefSeq" id="WP_152753913.1">
    <property type="nucleotide sequence ID" value="NZ_CP086141.1"/>
</dbReference>
<sequence>MGLLIVIMIIPILITIVILDKCTKNNTSWQIMLIGVEITILGVAVIAMGGGGFDATSDVFYFNLTGFVIMLIGFTASIYGFKK</sequence>
<feature type="transmembrane region" description="Helical" evidence="1">
    <location>
        <begin position="29"/>
        <end position="48"/>
    </location>
</feature>
<keyword evidence="1" id="KW-1133">Transmembrane helix</keyword>
<comment type="caution">
    <text evidence="2">The sequence shown here is derived from an EMBL/GenBank/DDBJ whole genome shotgun (WGS) entry which is preliminary data.</text>
</comment>
<evidence type="ECO:0000256" key="1">
    <source>
        <dbReference type="SAM" id="Phobius"/>
    </source>
</evidence>
<dbReference type="AlphaFoldDB" id="A0A5N7J7P6"/>
<gene>
    <name evidence="2" type="ORF">E4V82_22080</name>
</gene>
<name>A0A5N7J7P6_9CLOT</name>
<evidence type="ECO:0000313" key="2">
    <source>
        <dbReference type="EMBL" id="MPQ64764.1"/>
    </source>
</evidence>
<dbReference type="Proteomes" id="UP000342249">
    <property type="component" value="Unassembled WGS sequence"/>
</dbReference>
<keyword evidence="1" id="KW-0472">Membrane</keyword>
<feature type="transmembrane region" description="Helical" evidence="1">
    <location>
        <begin position="60"/>
        <end position="81"/>
    </location>
</feature>
<organism evidence="2 3">
    <name type="scientific">Clostridium estertheticum</name>
    <dbReference type="NCBI Taxonomy" id="238834"/>
    <lineage>
        <taxon>Bacteria</taxon>
        <taxon>Bacillati</taxon>
        <taxon>Bacillota</taxon>
        <taxon>Clostridia</taxon>
        <taxon>Eubacteriales</taxon>
        <taxon>Clostridiaceae</taxon>
        <taxon>Clostridium</taxon>
    </lineage>
</organism>
<keyword evidence="1" id="KW-0812">Transmembrane</keyword>
<proteinExistence type="predicted"/>
<accession>A0A5N7J7P6</accession>
<dbReference type="EMBL" id="SPSF01000055">
    <property type="protein sequence ID" value="MPQ64764.1"/>
    <property type="molecule type" value="Genomic_DNA"/>
</dbReference>